<accession>A0A1B0A7G9</accession>
<dbReference type="AlphaFoldDB" id="A0A1B0A7G9"/>
<evidence type="ECO:0000313" key="2">
    <source>
        <dbReference type="Proteomes" id="UP000092445"/>
    </source>
</evidence>
<dbReference type="VEuPathDB" id="VectorBase:GPAI036711"/>
<dbReference type="Proteomes" id="UP000092445">
    <property type="component" value="Unassembled WGS sequence"/>
</dbReference>
<name>A0A1B0A7G9_GLOPL</name>
<keyword evidence="2" id="KW-1185">Reference proteome</keyword>
<reference evidence="1" key="2">
    <citation type="submission" date="2020-05" db="UniProtKB">
        <authorList>
            <consortium name="EnsemblMetazoa"/>
        </authorList>
    </citation>
    <scope>IDENTIFICATION</scope>
    <source>
        <strain evidence="1">IAEA</strain>
    </source>
</reference>
<reference evidence="2" key="1">
    <citation type="submission" date="2014-03" db="EMBL/GenBank/DDBJ databases">
        <authorList>
            <person name="Aksoy S."/>
            <person name="Warren W."/>
            <person name="Wilson R.K."/>
        </authorList>
    </citation>
    <scope>NUCLEOTIDE SEQUENCE [LARGE SCALE GENOMIC DNA]</scope>
    <source>
        <strain evidence="2">IAEA</strain>
    </source>
</reference>
<protein>
    <submittedName>
        <fullName evidence="1">Uncharacterized protein</fullName>
    </submittedName>
</protein>
<organism evidence="1 2">
    <name type="scientific">Glossina pallidipes</name>
    <name type="common">Tsetse fly</name>
    <dbReference type="NCBI Taxonomy" id="7398"/>
    <lineage>
        <taxon>Eukaryota</taxon>
        <taxon>Metazoa</taxon>
        <taxon>Ecdysozoa</taxon>
        <taxon>Arthropoda</taxon>
        <taxon>Hexapoda</taxon>
        <taxon>Insecta</taxon>
        <taxon>Pterygota</taxon>
        <taxon>Neoptera</taxon>
        <taxon>Endopterygota</taxon>
        <taxon>Diptera</taxon>
        <taxon>Brachycera</taxon>
        <taxon>Muscomorpha</taxon>
        <taxon>Hippoboscoidea</taxon>
        <taxon>Glossinidae</taxon>
        <taxon>Glossina</taxon>
    </lineage>
</organism>
<sequence>MSFLAASWNYMNRSDVNIKTTLNNSTLFWPGGGDDGNADDDDDYDYKVLLSVVKASNVVFVQVGVRVRVAYGPVAQWITRLTTDQKIPGSTPGRIAEIKSLVFKRKHRKCSGLRCEALKKYVFVSETKMLKSARKFMIT</sequence>
<dbReference type="EnsemblMetazoa" id="GPAI036711-RA">
    <property type="protein sequence ID" value="GPAI036711-PA"/>
    <property type="gene ID" value="GPAI036711"/>
</dbReference>
<evidence type="ECO:0000313" key="1">
    <source>
        <dbReference type="EnsemblMetazoa" id="GPAI036711-PA"/>
    </source>
</evidence>
<proteinExistence type="predicted"/>